<keyword evidence="3" id="KW-1185">Reference proteome</keyword>
<dbReference type="AlphaFoldDB" id="A0A0D3AXK9"/>
<dbReference type="eggNOG" id="ENOG502S1XG">
    <property type="taxonomic scope" value="Eukaryota"/>
</dbReference>
<dbReference type="InterPro" id="IPR029466">
    <property type="entry name" value="NAM-associated_C"/>
</dbReference>
<feature type="domain" description="No apical meristem-associated C-terminal" evidence="1">
    <location>
        <begin position="27"/>
        <end position="128"/>
    </location>
</feature>
<reference evidence="2 3" key="1">
    <citation type="journal article" date="2014" name="Genome Biol.">
        <title>Transcriptome and methylome profiling reveals relics of genome dominance in the mesopolyploid Brassica oleracea.</title>
        <authorList>
            <person name="Parkin I.A."/>
            <person name="Koh C."/>
            <person name="Tang H."/>
            <person name="Robinson S.J."/>
            <person name="Kagale S."/>
            <person name="Clarke W.E."/>
            <person name="Town C.D."/>
            <person name="Nixon J."/>
            <person name="Krishnakumar V."/>
            <person name="Bidwell S.L."/>
            <person name="Denoeud F."/>
            <person name="Belcram H."/>
            <person name="Links M.G."/>
            <person name="Just J."/>
            <person name="Clarke C."/>
            <person name="Bender T."/>
            <person name="Huebert T."/>
            <person name="Mason A.S."/>
            <person name="Pires J.C."/>
            <person name="Barker G."/>
            <person name="Moore J."/>
            <person name="Walley P.G."/>
            <person name="Manoli S."/>
            <person name="Batley J."/>
            <person name="Edwards D."/>
            <person name="Nelson M.N."/>
            <person name="Wang X."/>
            <person name="Paterson A.H."/>
            <person name="King G."/>
            <person name="Bancroft I."/>
            <person name="Chalhoub B."/>
            <person name="Sharpe A.G."/>
        </authorList>
    </citation>
    <scope>NUCLEOTIDE SEQUENCE</scope>
    <source>
        <strain evidence="2 3">cv. TO1000</strain>
    </source>
</reference>
<dbReference type="Gramene" id="Bo2g158430.1">
    <property type="protein sequence ID" value="Bo2g158430.1"/>
    <property type="gene ID" value="Bo2g158430"/>
</dbReference>
<evidence type="ECO:0000259" key="1">
    <source>
        <dbReference type="Pfam" id="PF14303"/>
    </source>
</evidence>
<name>A0A0D3AXK9_BRAOL</name>
<sequence length="134" mass="14911">MQPSGASEQDIMEKANKLLVQDSKLKKGFKFDHVWVLMKDIPRFSYNVNIGILDNESGTVYSPSSQSTGFSSFSINLNSDDGGFNSSQRPIGSKKAKLKRKLAEGNNSSMDTLVSSNEQILNFLKERASTRERN</sequence>
<proteinExistence type="predicted"/>
<organism evidence="2 3">
    <name type="scientific">Brassica oleracea var. oleracea</name>
    <dbReference type="NCBI Taxonomy" id="109376"/>
    <lineage>
        <taxon>Eukaryota</taxon>
        <taxon>Viridiplantae</taxon>
        <taxon>Streptophyta</taxon>
        <taxon>Embryophyta</taxon>
        <taxon>Tracheophyta</taxon>
        <taxon>Spermatophyta</taxon>
        <taxon>Magnoliopsida</taxon>
        <taxon>eudicotyledons</taxon>
        <taxon>Gunneridae</taxon>
        <taxon>Pentapetalae</taxon>
        <taxon>rosids</taxon>
        <taxon>malvids</taxon>
        <taxon>Brassicales</taxon>
        <taxon>Brassicaceae</taxon>
        <taxon>Brassiceae</taxon>
        <taxon>Brassica</taxon>
    </lineage>
</organism>
<dbReference type="Pfam" id="PF14303">
    <property type="entry name" value="NAM-associated"/>
    <property type="match status" value="1"/>
</dbReference>
<dbReference type="Proteomes" id="UP000032141">
    <property type="component" value="Chromosome C2"/>
</dbReference>
<dbReference type="HOGENOM" id="CLU_156820_0_0_1"/>
<dbReference type="EnsemblPlants" id="Bo2g158430.1">
    <property type="protein sequence ID" value="Bo2g158430.1"/>
    <property type="gene ID" value="Bo2g158430"/>
</dbReference>
<protein>
    <recommendedName>
        <fullName evidence="1">No apical meristem-associated C-terminal domain-containing protein</fullName>
    </recommendedName>
</protein>
<reference evidence="2" key="2">
    <citation type="submission" date="2015-03" db="UniProtKB">
        <authorList>
            <consortium name="EnsemblPlants"/>
        </authorList>
    </citation>
    <scope>IDENTIFICATION</scope>
</reference>
<evidence type="ECO:0000313" key="2">
    <source>
        <dbReference type="EnsemblPlants" id="Bo2g158430.1"/>
    </source>
</evidence>
<dbReference type="STRING" id="109376.A0A0D3AXK9"/>
<accession>A0A0D3AXK9</accession>
<dbReference type="PANTHER" id="PTHR45023:SF4">
    <property type="entry name" value="GLYCINE-RICH PROTEIN-RELATED"/>
    <property type="match status" value="1"/>
</dbReference>
<evidence type="ECO:0000313" key="3">
    <source>
        <dbReference type="Proteomes" id="UP000032141"/>
    </source>
</evidence>
<dbReference type="PANTHER" id="PTHR45023">
    <property type="match status" value="1"/>
</dbReference>